<evidence type="ECO:0008006" key="5">
    <source>
        <dbReference type="Google" id="ProtNLM"/>
    </source>
</evidence>
<reference evidence="3" key="2">
    <citation type="submission" date="2023-06" db="EMBL/GenBank/DDBJ databases">
        <authorList>
            <consortium name="Lawrence Berkeley National Laboratory"/>
            <person name="Haridas S."/>
            <person name="Hensen N."/>
            <person name="Bonometti L."/>
            <person name="Westerberg I."/>
            <person name="Brannstrom I.O."/>
            <person name="Guillou S."/>
            <person name="Cros-Aarteil S."/>
            <person name="Calhoun S."/>
            <person name="Kuo A."/>
            <person name="Mondo S."/>
            <person name="Pangilinan J."/>
            <person name="Riley R."/>
            <person name="Labutti K."/>
            <person name="Andreopoulos B."/>
            <person name="Lipzen A."/>
            <person name="Chen C."/>
            <person name="Yanf M."/>
            <person name="Daum C."/>
            <person name="Ng V."/>
            <person name="Clum A."/>
            <person name="Steindorff A."/>
            <person name="Ohm R."/>
            <person name="Martin F."/>
            <person name="Silar P."/>
            <person name="Natvig D."/>
            <person name="Lalanne C."/>
            <person name="Gautier V."/>
            <person name="Ament-Velasquez S.L."/>
            <person name="Kruys A."/>
            <person name="Hutchinson M.I."/>
            <person name="Powell A.J."/>
            <person name="Barry K."/>
            <person name="Miller A.N."/>
            <person name="Grigoriev I.V."/>
            <person name="Debuchy R."/>
            <person name="Gladieux P."/>
            <person name="Thoren M.H."/>
            <person name="Johannesson H."/>
        </authorList>
    </citation>
    <scope>NUCLEOTIDE SEQUENCE</scope>
    <source>
        <strain evidence="3">CBS 955.72</strain>
    </source>
</reference>
<dbReference type="Gene3D" id="1.10.287.1490">
    <property type="match status" value="1"/>
</dbReference>
<organism evidence="3 4">
    <name type="scientific">Lasiosphaeria hispida</name>
    <dbReference type="NCBI Taxonomy" id="260671"/>
    <lineage>
        <taxon>Eukaryota</taxon>
        <taxon>Fungi</taxon>
        <taxon>Dikarya</taxon>
        <taxon>Ascomycota</taxon>
        <taxon>Pezizomycotina</taxon>
        <taxon>Sordariomycetes</taxon>
        <taxon>Sordariomycetidae</taxon>
        <taxon>Sordariales</taxon>
        <taxon>Lasiosphaeriaceae</taxon>
        <taxon>Lasiosphaeria</taxon>
    </lineage>
</organism>
<dbReference type="SUPFAM" id="SSF57997">
    <property type="entry name" value="Tropomyosin"/>
    <property type="match status" value="1"/>
</dbReference>
<protein>
    <recommendedName>
        <fullName evidence="5">t-SNARE coiled-coil homology domain-containing protein</fullName>
    </recommendedName>
</protein>
<feature type="transmembrane region" description="Helical" evidence="2">
    <location>
        <begin position="213"/>
        <end position="235"/>
    </location>
</feature>
<dbReference type="EMBL" id="JAUIQD010000005">
    <property type="protein sequence ID" value="KAK3349013.1"/>
    <property type="molecule type" value="Genomic_DNA"/>
</dbReference>
<keyword evidence="1" id="KW-0175">Coiled coil</keyword>
<dbReference type="Proteomes" id="UP001275084">
    <property type="component" value="Unassembled WGS sequence"/>
</dbReference>
<keyword evidence="2" id="KW-1133">Transmembrane helix</keyword>
<evidence type="ECO:0000256" key="1">
    <source>
        <dbReference type="SAM" id="Coils"/>
    </source>
</evidence>
<sequence>MPNRRLRSAILRGQNVRNLEAWARQAQNTTKPTHTTRYHVDRGVEAAGRIPQPHRREQRSLQNIVRNLNDVESRTQNYEAKLEEVNMRIGNLNDQVKHLSSNCEEEKRVLSDRVDDLGTNYKHLATNYDELDMDYEDLAIKFVDLATDYDDISTNCENLATNYENLKADHVNENIVLNGKIDDTSASLQLVAESLAYSQREAKSRVQTGPGRWNATFSVKLFLVLQGLAVLYLLWNQVKA</sequence>
<name>A0AAJ0MC10_9PEZI</name>
<evidence type="ECO:0000313" key="3">
    <source>
        <dbReference type="EMBL" id="KAK3349013.1"/>
    </source>
</evidence>
<feature type="coiled-coil region" evidence="1">
    <location>
        <begin position="54"/>
        <end position="109"/>
    </location>
</feature>
<accession>A0AAJ0MC10</accession>
<evidence type="ECO:0000256" key="2">
    <source>
        <dbReference type="SAM" id="Phobius"/>
    </source>
</evidence>
<keyword evidence="2" id="KW-0472">Membrane</keyword>
<reference evidence="3" key="1">
    <citation type="journal article" date="2023" name="Mol. Phylogenet. Evol.">
        <title>Genome-scale phylogeny and comparative genomics of the fungal order Sordariales.</title>
        <authorList>
            <person name="Hensen N."/>
            <person name="Bonometti L."/>
            <person name="Westerberg I."/>
            <person name="Brannstrom I.O."/>
            <person name="Guillou S."/>
            <person name="Cros-Aarteil S."/>
            <person name="Calhoun S."/>
            <person name="Haridas S."/>
            <person name="Kuo A."/>
            <person name="Mondo S."/>
            <person name="Pangilinan J."/>
            <person name="Riley R."/>
            <person name="LaButti K."/>
            <person name="Andreopoulos B."/>
            <person name="Lipzen A."/>
            <person name="Chen C."/>
            <person name="Yan M."/>
            <person name="Daum C."/>
            <person name="Ng V."/>
            <person name="Clum A."/>
            <person name="Steindorff A."/>
            <person name="Ohm R.A."/>
            <person name="Martin F."/>
            <person name="Silar P."/>
            <person name="Natvig D.O."/>
            <person name="Lalanne C."/>
            <person name="Gautier V."/>
            <person name="Ament-Velasquez S.L."/>
            <person name="Kruys A."/>
            <person name="Hutchinson M.I."/>
            <person name="Powell A.J."/>
            <person name="Barry K."/>
            <person name="Miller A.N."/>
            <person name="Grigoriev I.V."/>
            <person name="Debuchy R."/>
            <person name="Gladieux P."/>
            <person name="Hiltunen Thoren M."/>
            <person name="Johannesson H."/>
        </authorList>
    </citation>
    <scope>NUCLEOTIDE SEQUENCE</scope>
    <source>
        <strain evidence="3">CBS 955.72</strain>
    </source>
</reference>
<evidence type="ECO:0000313" key="4">
    <source>
        <dbReference type="Proteomes" id="UP001275084"/>
    </source>
</evidence>
<keyword evidence="4" id="KW-1185">Reference proteome</keyword>
<proteinExistence type="predicted"/>
<gene>
    <name evidence="3" type="ORF">B0T25DRAFT_546988</name>
</gene>
<keyword evidence="2" id="KW-0812">Transmembrane</keyword>
<comment type="caution">
    <text evidence="3">The sequence shown here is derived from an EMBL/GenBank/DDBJ whole genome shotgun (WGS) entry which is preliminary data.</text>
</comment>
<dbReference type="AlphaFoldDB" id="A0AAJ0MC10"/>